<dbReference type="CDD" id="cd02185">
    <property type="entry name" value="AroH"/>
    <property type="match status" value="1"/>
</dbReference>
<dbReference type="NCBIfam" id="TIGR01796">
    <property type="entry name" value="CM_mono_aroH"/>
    <property type="match status" value="1"/>
</dbReference>
<evidence type="ECO:0000256" key="3">
    <source>
        <dbReference type="PROSITE-ProRule" id="PRU00514"/>
    </source>
</evidence>
<dbReference type="GO" id="GO:0004106">
    <property type="term" value="F:chorismate mutase activity"/>
    <property type="evidence" value="ECO:0007669"/>
    <property type="project" value="UniProtKB-UniRule"/>
</dbReference>
<dbReference type="EMBL" id="CP162599">
    <property type="protein sequence ID" value="XDK31227.1"/>
    <property type="molecule type" value="Genomic_DNA"/>
</dbReference>
<dbReference type="RefSeq" id="WP_368651955.1">
    <property type="nucleotide sequence ID" value="NZ_CP162599.1"/>
</dbReference>
<accession>A0AB39HIM9</accession>
<organism evidence="4">
    <name type="scientific">Ornithinibacillus sp. 4-3</name>
    <dbReference type="NCBI Taxonomy" id="3231488"/>
    <lineage>
        <taxon>Bacteria</taxon>
        <taxon>Bacillati</taxon>
        <taxon>Bacillota</taxon>
        <taxon>Bacilli</taxon>
        <taxon>Bacillales</taxon>
        <taxon>Bacillaceae</taxon>
        <taxon>Ornithinibacillus</taxon>
    </lineage>
</organism>
<evidence type="ECO:0000313" key="4">
    <source>
        <dbReference type="EMBL" id="XDK31227.1"/>
    </source>
</evidence>
<keyword evidence="2 3" id="KW-0028">Amino-acid biosynthesis</keyword>
<dbReference type="GO" id="GO:0009073">
    <property type="term" value="P:aromatic amino acid family biosynthetic process"/>
    <property type="evidence" value="ECO:0007669"/>
    <property type="project" value="UniProtKB-UniRule"/>
</dbReference>
<evidence type="ECO:0000256" key="2">
    <source>
        <dbReference type="PIRSR" id="PIRSR005965-1"/>
    </source>
</evidence>
<dbReference type="Gene3D" id="3.30.1330.40">
    <property type="entry name" value="RutC-like"/>
    <property type="match status" value="1"/>
</dbReference>
<protein>
    <recommendedName>
        <fullName evidence="1 3">chorismate mutase</fullName>
        <ecNumber evidence="1 3">5.4.99.5</ecNumber>
    </recommendedName>
</protein>
<reference evidence="4" key="1">
    <citation type="submission" date="2024-07" db="EMBL/GenBank/DDBJ databases">
        <title>Halotolerant mesophilic bacterium Ornithinibacillus sp. 4-3, sp. nov., isolated from soil.</title>
        <authorList>
            <person name="Sidarenka A.V."/>
            <person name="Guliayeva D.E."/>
            <person name="Leanovich S.I."/>
            <person name="Hileuskaya K.S."/>
            <person name="Akhremchuk A.E."/>
            <person name="Sikolenko M.A."/>
            <person name="Valentovich L.N."/>
        </authorList>
    </citation>
    <scope>NUCLEOTIDE SEQUENCE</scope>
    <source>
        <strain evidence="4">4-3</strain>
    </source>
</reference>
<dbReference type="GO" id="GO:0046417">
    <property type="term" value="P:chorismate metabolic process"/>
    <property type="evidence" value="ECO:0007669"/>
    <property type="project" value="TreeGrafter"/>
</dbReference>
<dbReference type="InterPro" id="IPR008243">
    <property type="entry name" value="Chorismate_mutase_AroH"/>
</dbReference>
<comment type="catalytic activity">
    <reaction evidence="3">
        <text>chorismate = prephenate</text>
        <dbReference type="Rhea" id="RHEA:13897"/>
        <dbReference type="ChEBI" id="CHEBI:29748"/>
        <dbReference type="ChEBI" id="CHEBI:29934"/>
        <dbReference type="EC" id="5.4.99.5"/>
    </reaction>
</comment>
<keyword evidence="2 3" id="KW-0057">Aromatic amino acid biosynthesis</keyword>
<dbReference type="PANTHER" id="PTHR21164">
    <property type="entry name" value="CHORISMATE MUTASE"/>
    <property type="match status" value="1"/>
</dbReference>
<proteinExistence type="predicted"/>
<feature type="binding site" evidence="2">
    <location>
        <position position="89"/>
    </location>
    <ligand>
        <name>prephenate</name>
        <dbReference type="ChEBI" id="CHEBI:29934"/>
    </ligand>
</feature>
<dbReference type="SUPFAM" id="SSF55298">
    <property type="entry name" value="YjgF-like"/>
    <property type="match status" value="1"/>
</dbReference>
<sequence>MTRGVRGATTVVNNEANEILENTKALLQEMIEKNNIIPASVSHVFVSVTSDIDAVFPAKSIREFPGWKYVPVMCMREIDVPNSLEKCIRIMMVVNTAKSQQDIQHIFQKEAIRLRPDLVEEEE</sequence>
<name>A0AB39HIM9_9BACI</name>
<dbReference type="PIRSF" id="PIRSF005965">
    <property type="entry name" value="Chor_mut_AroH"/>
    <property type="match status" value="1"/>
</dbReference>
<gene>
    <name evidence="4" type="primary">aroH</name>
    <name evidence="4" type="ORF">AB4Y30_09255</name>
</gene>
<dbReference type="AlphaFoldDB" id="A0AB39HIM9"/>
<dbReference type="EC" id="5.4.99.5" evidence="1 3"/>
<dbReference type="InterPro" id="IPR035959">
    <property type="entry name" value="RutC-like_sf"/>
</dbReference>
<feature type="binding site" evidence="2">
    <location>
        <position position="6"/>
    </location>
    <ligand>
        <name>prephenate</name>
        <dbReference type="ChEBI" id="CHEBI:29934"/>
    </ligand>
</feature>
<dbReference type="PANTHER" id="PTHR21164:SF0">
    <property type="entry name" value="CHORISMATE MUTASE AROH"/>
    <property type="match status" value="1"/>
</dbReference>
<dbReference type="Pfam" id="PF07736">
    <property type="entry name" value="CM_1"/>
    <property type="match status" value="1"/>
</dbReference>
<dbReference type="PROSITE" id="PS51167">
    <property type="entry name" value="CHORISMATE_MUT_1"/>
    <property type="match status" value="1"/>
</dbReference>
<keyword evidence="3 4" id="KW-0413">Isomerase</keyword>
<evidence type="ECO:0000256" key="1">
    <source>
        <dbReference type="NCBIfam" id="TIGR01796"/>
    </source>
</evidence>
<dbReference type="GO" id="GO:0008652">
    <property type="term" value="P:amino acid biosynthetic process"/>
    <property type="evidence" value="ECO:0007669"/>
    <property type="project" value="UniProtKB-UniRule"/>
</dbReference>